<dbReference type="EMBL" id="JAUOPB010000012">
    <property type="protein sequence ID" value="MDO6424006.1"/>
    <property type="molecule type" value="Genomic_DNA"/>
</dbReference>
<evidence type="ECO:0008006" key="3">
    <source>
        <dbReference type="Google" id="ProtNLM"/>
    </source>
</evidence>
<dbReference type="AlphaFoldDB" id="A0AAW7XAR3"/>
<sequence length="127" mass="14087">MPFIHIQSLPVSESHFSLNRILPAVSHDFSTALEMSQDFITVTWQFYPPNSYCVGGRVSPSQPKHTHPVLIEVFAPDFNSPEKIETMLTVVANSVAAYASIDVKNIFASFRPARAGQVFSNGVVGYW</sequence>
<name>A0AAW7XAR3_9GAMM</name>
<reference evidence="1" key="1">
    <citation type="submission" date="2023-07" db="EMBL/GenBank/DDBJ databases">
        <title>Genome content predicts the carbon catabolic preferences of heterotrophic bacteria.</title>
        <authorList>
            <person name="Gralka M."/>
        </authorList>
    </citation>
    <scope>NUCLEOTIDE SEQUENCE</scope>
    <source>
        <strain evidence="1">I3M17_2</strain>
    </source>
</reference>
<evidence type="ECO:0000313" key="2">
    <source>
        <dbReference type="Proteomes" id="UP001169760"/>
    </source>
</evidence>
<protein>
    <recommendedName>
        <fullName evidence="3">4-oxalocrotonate tautomerase</fullName>
    </recommendedName>
</protein>
<organism evidence="1 2">
    <name type="scientific">Saccharophagus degradans</name>
    <dbReference type="NCBI Taxonomy" id="86304"/>
    <lineage>
        <taxon>Bacteria</taxon>
        <taxon>Pseudomonadati</taxon>
        <taxon>Pseudomonadota</taxon>
        <taxon>Gammaproteobacteria</taxon>
        <taxon>Cellvibrionales</taxon>
        <taxon>Cellvibrionaceae</taxon>
        <taxon>Saccharophagus</taxon>
    </lineage>
</organism>
<proteinExistence type="predicted"/>
<dbReference type="RefSeq" id="WP_303493509.1">
    <property type="nucleotide sequence ID" value="NZ_JAUOPB010000012.1"/>
</dbReference>
<gene>
    <name evidence="1" type="ORF">Q4521_16095</name>
</gene>
<dbReference type="Proteomes" id="UP001169760">
    <property type="component" value="Unassembled WGS sequence"/>
</dbReference>
<evidence type="ECO:0000313" key="1">
    <source>
        <dbReference type="EMBL" id="MDO6424006.1"/>
    </source>
</evidence>
<comment type="caution">
    <text evidence="1">The sequence shown here is derived from an EMBL/GenBank/DDBJ whole genome shotgun (WGS) entry which is preliminary data.</text>
</comment>
<accession>A0AAW7XAR3</accession>